<sequence length="429" mass="47210">MEICVIGAGYVGLASAAVLADFGHIVNCVDTNEEKIKQLKQGKVPIFEPGLSELISKNKSNLTFSSSISKHIKAASVIFIAVGTPSLPNGRTDLSYVFSVADEIAGAIDSYKTIITKSTVPPGTNEKIYQKLIDQGVIPELFHVVSNPEFLREGTAISDMVQPDKIVVGKMEGDHQSLPILKNIYRKINAPYIVTNLTGAEMIKYTSNAFLATKISFINEIARICEKYGVNIEDVKRGIGTDPRISPHYLSSGIGYGGSCFPKDVRSLEYSALDKDVTPLILQAVQEVNKTQVDLYIEKLSGLFYDLHERNITVLGISFKPNTDDTRYSPAVSLIARLSTLGCTVNAYDPQASLPFEVKDNVIQHADVDAAVFNADCVVIATDWDQFKELDWRNLKTLMKGDSILDARNCIDPQHIRQYGLRYIGVARP</sequence>
<dbReference type="PANTHER" id="PTHR43750">
    <property type="entry name" value="UDP-GLUCOSE 6-DEHYDROGENASE TUAD"/>
    <property type="match status" value="1"/>
</dbReference>
<dbReference type="InterPro" id="IPR036291">
    <property type="entry name" value="NAD(P)-bd_dom_sf"/>
</dbReference>
<feature type="binding site" evidence="9">
    <location>
        <position position="257"/>
    </location>
    <ligand>
        <name>substrate</name>
    </ligand>
</feature>
<evidence type="ECO:0000256" key="1">
    <source>
        <dbReference type="ARBA" id="ARBA00004701"/>
    </source>
</evidence>
<feature type="binding site" evidence="10">
    <location>
        <position position="153"/>
    </location>
    <ligand>
        <name>NAD(+)</name>
        <dbReference type="ChEBI" id="CHEBI:57540"/>
    </ligand>
</feature>
<organism evidence="12 13">
    <name type="scientific">Peribacillus glennii</name>
    <dbReference type="NCBI Taxonomy" id="2303991"/>
    <lineage>
        <taxon>Bacteria</taxon>
        <taxon>Bacillati</taxon>
        <taxon>Bacillota</taxon>
        <taxon>Bacilli</taxon>
        <taxon>Bacillales</taxon>
        <taxon>Bacillaceae</taxon>
        <taxon>Peribacillus</taxon>
    </lineage>
</organism>
<dbReference type="Proteomes" id="UP000262939">
    <property type="component" value="Unassembled WGS sequence"/>
</dbReference>
<dbReference type="SUPFAM" id="SSF51735">
    <property type="entry name" value="NAD(P)-binding Rossmann-fold domains"/>
    <property type="match status" value="1"/>
</dbReference>
<proteinExistence type="inferred from homology"/>
<accession>A0A372LI90</accession>
<feature type="binding site" evidence="9">
    <location>
        <position position="204"/>
    </location>
    <ligand>
        <name>substrate</name>
    </ligand>
</feature>
<evidence type="ECO:0000256" key="4">
    <source>
        <dbReference type="ARBA" id="ARBA00023002"/>
    </source>
</evidence>
<dbReference type="UniPathway" id="UPA00038">
    <property type="reaction ID" value="UER00491"/>
</dbReference>
<dbReference type="SMART" id="SM00984">
    <property type="entry name" value="UDPG_MGDP_dh_C"/>
    <property type="match status" value="1"/>
</dbReference>
<keyword evidence="4 7" id="KW-0560">Oxidoreductase</keyword>
<feature type="binding site" evidence="10">
    <location>
        <position position="30"/>
    </location>
    <ligand>
        <name>NAD(+)</name>
        <dbReference type="ChEBI" id="CHEBI:57540"/>
    </ligand>
</feature>
<dbReference type="PIRSF" id="PIRSF500134">
    <property type="entry name" value="UDPglc_DH_bac"/>
    <property type="match status" value="1"/>
</dbReference>
<comment type="similarity">
    <text evidence="2 7">Belongs to the UDP-glucose/GDP-mannose dehydrogenase family.</text>
</comment>
<reference evidence="12 13" key="1">
    <citation type="submission" date="2018-08" db="EMBL/GenBank/DDBJ databases">
        <title>Bacillus chawlae sp. nov., Bacillus glennii sp. nov., and Bacillus saganii sp. nov. Isolated from the Vehicle Assembly Building at Kennedy Space Center where the Viking Spacecraft were Assembled.</title>
        <authorList>
            <person name="Seuylemezian A."/>
            <person name="Vaishampayan P."/>
        </authorList>
    </citation>
    <scope>NUCLEOTIDE SEQUENCE [LARGE SCALE GENOMIC DNA]</scope>
    <source>
        <strain evidence="12 13">V44-8</strain>
    </source>
</reference>
<comment type="catalytic activity">
    <reaction evidence="6 7">
        <text>UDP-alpha-D-glucose + 2 NAD(+) + H2O = UDP-alpha-D-glucuronate + 2 NADH + 3 H(+)</text>
        <dbReference type="Rhea" id="RHEA:23596"/>
        <dbReference type="ChEBI" id="CHEBI:15377"/>
        <dbReference type="ChEBI" id="CHEBI:15378"/>
        <dbReference type="ChEBI" id="CHEBI:57540"/>
        <dbReference type="ChEBI" id="CHEBI:57945"/>
        <dbReference type="ChEBI" id="CHEBI:58052"/>
        <dbReference type="ChEBI" id="CHEBI:58885"/>
        <dbReference type="EC" id="1.1.1.22"/>
    </reaction>
</comment>
<dbReference type="OrthoDB" id="9803238at2"/>
<evidence type="ECO:0000256" key="8">
    <source>
        <dbReference type="PIRSR" id="PIRSR500134-1"/>
    </source>
</evidence>
<dbReference type="InterPro" id="IPR028357">
    <property type="entry name" value="UDPglc_DH_bac"/>
</dbReference>
<feature type="binding site" evidence="9">
    <location>
        <begin position="150"/>
        <end position="153"/>
    </location>
    <ligand>
        <name>substrate</name>
    </ligand>
</feature>
<comment type="caution">
    <text evidence="12">The sequence shown here is derived from an EMBL/GenBank/DDBJ whole genome shotgun (WGS) entry which is preliminary data.</text>
</comment>
<feature type="binding site" evidence="10">
    <location>
        <position position="263"/>
    </location>
    <ligand>
        <name>NAD(+)</name>
        <dbReference type="ChEBI" id="CHEBI:57540"/>
    </ligand>
</feature>
<dbReference type="EC" id="1.1.1.22" evidence="3 7"/>
<dbReference type="EMBL" id="QVTD01000003">
    <property type="protein sequence ID" value="RFU66003.1"/>
    <property type="molecule type" value="Genomic_DNA"/>
</dbReference>
<dbReference type="Gene3D" id="1.20.5.100">
    <property type="entry name" value="Cytochrome c1, transmembrane anchor, C-terminal"/>
    <property type="match status" value="1"/>
</dbReference>
<dbReference type="GO" id="GO:0051287">
    <property type="term" value="F:NAD binding"/>
    <property type="evidence" value="ECO:0007669"/>
    <property type="project" value="InterPro"/>
</dbReference>
<evidence type="ECO:0000256" key="5">
    <source>
        <dbReference type="ARBA" id="ARBA00023027"/>
    </source>
</evidence>
<evidence type="ECO:0000256" key="10">
    <source>
        <dbReference type="PIRSR" id="PIRSR500134-3"/>
    </source>
</evidence>
<dbReference type="Pfam" id="PF03720">
    <property type="entry name" value="UDPG_MGDP_dh_C"/>
    <property type="match status" value="1"/>
</dbReference>
<protein>
    <recommendedName>
        <fullName evidence="3 7">UDP-glucose 6-dehydrogenase</fullName>
        <ecNumber evidence="3 7">1.1.1.22</ecNumber>
    </recommendedName>
</protein>
<keyword evidence="5 7" id="KW-0520">NAD</keyword>
<dbReference type="GO" id="GO:0003979">
    <property type="term" value="F:UDP-glucose 6-dehydrogenase activity"/>
    <property type="evidence" value="ECO:0007669"/>
    <property type="project" value="UniProtKB-EC"/>
</dbReference>
<dbReference type="InterPro" id="IPR036220">
    <property type="entry name" value="UDP-Glc/GDP-Man_DH_C_sf"/>
</dbReference>
<dbReference type="PANTHER" id="PTHR43750:SF3">
    <property type="entry name" value="UDP-GLUCOSE 6-DEHYDROGENASE TUAD"/>
    <property type="match status" value="1"/>
</dbReference>
<evidence type="ECO:0000256" key="2">
    <source>
        <dbReference type="ARBA" id="ARBA00006601"/>
    </source>
</evidence>
<evidence type="ECO:0000259" key="11">
    <source>
        <dbReference type="SMART" id="SM00984"/>
    </source>
</evidence>
<dbReference type="GO" id="GO:0006065">
    <property type="term" value="P:UDP-glucuronate biosynthetic process"/>
    <property type="evidence" value="ECO:0007669"/>
    <property type="project" value="UniProtKB-UniPathway"/>
</dbReference>
<dbReference type="InterPro" id="IPR008927">
    <property type="entry name" value="6-PGluconate_DH-like_C_sf"/>
</dbReference>
<feature type="binding site" evidence="10">
    <location>
        <position position="35"/>
    </location>
    <ligand>
        <name>NAD(+)</name>
        <dbReference type="ChEBI" id="CHEBI:57540"/>
    </ligand>
</feature>
<dbReference type="InterPro" id="IPR014027">
    <property type="entry name" value="UDP-Glc/GDP-Man_DH_C"/>
</dbReference>
<evidence type="ECO:0000256" key="7">
    <source>
        <dbReference type="PIRNR" id="PIRNR000124"/>
    </source>
</evidence>
<dbReference type="GO" id="GO:0000271">
    <property type="term" value="P:polysaccharide biosynthetic process"/>
    <property type="evidence" value="ECO:0007669"/>
    <property type="project" value="InterPro"/>
</dbReference>
<feature type="binding site" evidence="9">
    <location>
        <begin position="249"/>
        <end position="253"/>
    </location>
    <ligand>
        <name>substrate</name>
    </ligand>
</feature>
<feature type="domain" description="UDP-glucose/GDP-mannose dehydrogenase C-terminal" evidence="11">
    <location>
        <begin position="313"/>
        <end position="413"/>
    </location>
</feature>
<dbReference type="NCBIfam" id="TIGR03026">
    <property type="entry name" value="NDP-sugDHase"/>
    <property type="match status" value="1"/>
</dbReference>
<dbReference type="InterPro" id="IPR014026">
    <property type="entry name" value="UDP-Glc/GDP-Man_DH_dimer"/>
</dbReference>
<feature type="active site" description="Nucleophile" evidence="8">
    <location>
        <position position="260"/>
    </location>
</feature>
<comment type="pathway">
    <text evidence="1">Nucleotide-sugar biosynthesis; UDP-alpha-D-glucuronate biosynthesis; UDP-alpha-D-glucuronate from UDP-alpha-D-glucose: step 1/1.</text>
</comment>
<dbReference type="Pfam" id="PF00984">
    <property type="entry name" value="UDPG_MGDP_dh"/>
    <property type="match status" value="1"/>
</dbReference>
<dbReference type="InterPro" id="IPR001732">
    <property type="entry name" value="UDP-Glc/GDP-Man_DH_N"/>
</dbReference>
<dbReference type="SUPFAM" id="SSF52413">
    <property type="entry name" value="UDP-glucose/GDP-mannose dehydrogenase C-terminal domain"/>
    <property type="match status" value="1"/>
</dbReference>
<evidence type="ECO:0000313" key="12">
    <source>
        <dbReference type="EMBL" id="RFU66003.1"/>
    </source>
</evidence>
<dbReference type="InterPro" id="IPR017476">
    <property type="entry name" value="UDP-Glc/GDP-Man"/>
</dbReference>
<dbReference type="PIRSF" id="PIRSF000124">
    <property type="entry name" value="UDPglc_GDPman_dh"/>
    <property type="match status" value="1"/>
</dbReference>
<dbReference type="SUPFAM" id="SSF48179">
    <property type="entry name" value="6-phosphogluconate dehydrogenase C-terminal domain-like"/>
    <property type="match status" value="1"/>
</dbReference>
<feature type="binding site" evidence="9">
    <location>
        <position position="320"/>
    </location>
    <ligand>
        <name>substrate</name>
    </ligand>
</feature>
<feature type="binding site" evidence="10">
    <location>
        <position position="119"/>
    </location>
    <ligand>
        <name>NAD(+)</name>
        <dbReference type="ChEBI" id="CHEBI:57540"/>
    </ligand>
</feature>
<evidence type="ECO:0000256" key="6">
    <source>
        <dbReference type="ARBA" id="ARBA00047473"/>
    </source>
</evidence>
<keyword evidence="13" id="KW-1185">Reference proteome</keyword>
<dbReference type="Pfam" id="PF03721">
    <property type="entry name" value="UDPG_MGDP_dh_N"/>
    <property type="match status" value="1"/>
</dbReference>
<evidence type="ECO:0000256" key="9">
    <source>
        <dbReference type="PIRSR" id="PIRSR500134-2"/>
    </source>
</evidence>
<dbReference type="RefSeq" id="WP_117322171.1">
    <property type="nucleotide sequence ID" value="NZ_QVTD01000003.1"/>
</dbReference>
<feature type="binding site" evidence="10">
    <location>
        <position position="327"/>
    </location>
    <ligand>
        <name>NAD(+)</name>
        <dbReference type="ChEBI" id="CHEBI:57540"/>
    </ligand>
</feature>
<evidence type="ECO:0000256" key="3">
    <source>
        <dbReference type="ARBA" id="ARBA00012954"/>
    </source>
</evidence>
<dbReference type="Gene3D" id="3.40.50.720">
    <property type="entry name" value="NAD(P)-binding Rossmann-like Domain"/>
    <property type="match status" value="2"/>
</dbReference>
<name>A0A372LI90_9BACI</name>
<feature type="binding site" evidence="10">
    <location>
        <position position="84"/>
    </location>
    <ligand>
        <name>NAD(+)</name>
        <dbReference type="ChEBI" id="CHEBI:57540"/>
    </ligand>
</feature>
<dbReference type="AlphaFoldDB" id="A0A372LI90"/>
<evidence type="ECO:0000313" key="13">
    <source>
        <dbReference type="Proteomes" id="UP000262939"/>
    </source>
</evidence>
<gene>
    <name evidence="12" type="ORF">D0466_09090</name>
</gene>